<protein>
    <submittedName>
        <fullName evidence="3">PadR family transcriptional regulator</fullName>
    </submittedName>
</protein>
<dbReference type="InterPro" id="IPR036388">
    <property type="entry name" value="WH-like_DNA-bd_sf"/>
</dbReference>
<comment type="caution">
    <text evidence="3">The sequence shown here is derived from an EMBL/GenBank/DDBJ whole genome shotgun (WGS) entry which is preliminary data.</text>
</comment>
<dbReference type="PANTHER" id="PTHR43252:SF2">
    <property type="entry name" value="TRANSCRIPTION REGULATOR, PADR-LIKE FAMILY"/>
    <property type="match status" value="1"/>
</dbReference>
<reference evidence="3" key="1">
    <citation type="submission" date="2020-03" db="EMBL/GenBank/DDBJ databases">
        <title>Draft sequencing of Paenibacilllus sp. S3N08.</title>
        <authorList>
            <person name="Kim D.-U."/>
        </authorList>
    </citation>
    <scope>NUCLEOTIDE SEQUENCE</scope>
    <source>
        <strain evidence="3">S3N08</strain>
    </source>
</reference>
<feature type="domain" description="Transcription regulator PadR C-terminal" evidence="2">
    <location>
        <begin position="94"/>
        <end position="175"/>
    </location>
</feature>
<evidence type="ECO:0000259" key="2">
    <source>
        <dbReference type="Pfam" id="PF10400"/>
    </source>
</evidence>
<dbReference type="PANTHER" id="PTHR43252">
    <property type="entry name" value="TRANSCRIPTIONAL REGULATOR YQJI"/>
    <property type="match status" value="1"/>
</dbReference>
<feature type="domain" description="Transcription regulator PadR N-terminal" evidence="1">
    <location>
        <begin position="8"/>
        <end position="83"/>
    </location>
</feature>
<name>A0ABX0J4V6_9BACL</name>
<sequence length="192" mass="22354">MNTIQYALLSLLAREPLSGYDMKQQINLKINPFWKISNNQLYPVLGKLEKACFIQLKAIEQDGYRPARKIYEITDAGLEKLKEWIAAPSETDVIRDEFTVKLFNSWLLEPEKMINILADRKRQHEEKLLLYANKMKELAVRPEYGDIETPLFSTAAILNLRMGYERSYMEWCDNMGMLLQGSLDQKSKTAKL</sequence>
<dbReference type="InterPro" id="IPR018309">
    <property type="entry name" value="Tscrpt_reg_PadR_C"/>
</dbReference>
<keyword evidence="4" id="KW-1185">Reference proteome</keyword>
<dbReference type="Pfam" id="PF03551">
    <property type="entry name" value="PadR"/>
    <property type="match status" value="1"/>
</dbReference>
<organism evidence="3 4">
    <name type="scientific">Paenibacillus agricola</name>
    <dbReference type="NCBI Taxonomy" id="2716264"/>
    <lineage>
        <taxon>Bacteria</taxon>
        <taxon>Bacillati</taxon>
        <taxon>Bacillota</taxon>
        <taxon>Bacilli</taxon>
        <taxon>Bacillales</taxon>
        <taxon>Paenibacillaceae</taxon>
        <taxon>Paenibacillus</taxon>
    </lineage>
</organism>
<gene>
    <name evidence="3" type="ORF">G9U52_04360</name>
</gene>
<evidence type="ECO:0000259" key="1">
    <source>
        <dbReference type="Pfam" id="PF03551"/>
    </source>
</evidence>
<dbReference type="Gene3D" id="1.10.10.10">
    <property type="entry name" value="Winged helix-like DNA-binding domain superfamily/Winged helix DNA-binding domain"/>
    <property type="match status" value="1"/>
</dbReference>
<proteinExistence type="predicted"/>
<dbReference type="Gene3D" id="6.10.140.190">
    <property type="match status" value="1"/>
</dbReference>
<evidence type="ECO:0000313" key="4">
    <source>
        <dbReference type="Proteomes" id="UP001165962"/>
    </source>
</evidence>
<dbReference type="Proteomes" id="UP001165962">
    <property type="component" value="Unassembled WGS sequence"/>
</dbReference>
<evidence type="ECO:0000313" key="3">
    <source>
        <dbReference type="EMBL" id="NHN29064.1"/>
    </source>
</evidence>
<dbReference type="InterPro" id="IPR005149">
    <property type="entry name" value="Tscrpt_reg_PadR_N"/>
</dbReference>
<dbReference type="RefSeq" id="WP_166146528.1">
    <property type="nucleotide sequence ID" value="NZ_JAAOIW010000001.1"/>
</dbReference>
<dbReference type="SUPFAM" id="SSF46785">
    <property type="entry name" value="Winged helix' DNA-binding domain"/>
    <property type="match status" value="1"/>
</dbReference>
<accession>A0ABX0J4V6</accession>
<dbReference type="EMBL" id="JAAOIW010000001">
    <property type="protein sequence ID" value="NHN29064.1"/>
    <property type="molecule type" value="Genomic_DNA"/>
</dbReference>
<dbReference type="InterPro" id="IPR036390">
    <property type="entry name" value="WH_DNA-bd_sf"/>
</dbReference>
<dbReference type="Pfam" id="PF10400">
    <property type="entry name" value="Vir_act_alpha_C"/>
    <property type="match status" value="1"/>
</dbReference>